<reference evidence="1 2" key="1">
    <citation type="submission" date="2016-12" db="EMBL/GenBank/DDBJ databases">
        <title>The genomes of Aspergillus section Nigri reveals drivers in fungal speciation.</title>
        <authorList>
            <consortium name="DOE Joint Genome Institute"/>
            <person name="Vesth T.C."/>
            <person name="Nybo J."/>
            <person name="Theobald S."/>
            <person name="Brandl J."/>
            <person name="Frisvad J.C."/>
            <person name="Nielsen K.F."/>
            <person name="Lyhne E.K."/>
            <person name="Kogle M.E."/>
            <person name="Kuo A."/>
            <person name="Riley R."/>
            <person name="Clum A."/>
            <person name="Nolan M."/>
            <person name="Lipzen A."/>
            <person name="Salamov A."/>
            <person name="Henrissat B."/>
            <person name="Wiebenga A."/>
            <person name="De Vries R.P."/>
            <person name="Grigoriev I.V."/>
            <person name="Mortensen U.H."/>
            <person name="Andersen M.R."/>
            <person name="Baker S.E."/>
        </authorList>
    </citation>
    <scope>NUCLEOTIDE SEQUENCE [LARGE SCALE GENOMIC DNA]</scope>
    <source>
        <strain evidence="1 2">CBS 115572</strain>
    </source>
</reference>
<dbReference type="PANTHER" id="PTHR10039">
    <property type="entry name" value="AMELOGENIN"/>
    <property type="match status" value="1"/>
</dbReference>
<organism evidence="1 2">
    <name type="scientific">Aspergillus sclerotioniger CBS 115572</name>
    <dbReference type="NCBI Taxonomy" id="1450535"/>
    <lineage>
        <taxon>Eukaryota</taxon>
        <taxon>Fungi</taxon>
        <taxon>Dikarya</taxon>
        <taxon>Ascomycota</taxon>
        <taxon>Pezizomycotina</taxon>
        <taxon>Eurotiomycetes</taxon>
        <taxon>Eurotiomycetidae</taxon>
        <taxon>Eurotiales</taxon>
        <taxon>Aspergillaceae</taxon>
        <taxon>Aspergillus</taxon>
        <taxon>Aspergillus subgen. Circumdati</taxon>
    </lineage>
</organism>
<dbReference type="AlphaFoldDB" id="A0A317X0U3"/>
<evidence type="ECO:0000313" key="1">
    <source>
        <dbReference type="EMBL" id="PWY90578.1"/>
    </source>
</evidence>
<dbReference type="PANTHER" id="PTHR10039:SF5">
    <property type="entry name" value="NACHT DOMAIN-CONTAINING PROTEIN"/>
    <property type="match status" value="1"/>
</dbReference>
<name>A0A317X0U3_9EURO</name>
<comment type="caution">
    <text evidence="1">The sequence shown here is derived from an EMBL/GenBank/DDBJ whole genome shotgun (WGS) entry which is preliminary data.</text>
</comment>
<gene>
    <name evidence="1" type="ORF">BO94DRAFT_584570</name>
</gene>
<accession>A0A317X0U3</accession>
<dbReference type="Proteomes" id="UP000246702">
    <property type="component" value="Unassembled WGS sequence"/>
</dbReference>
<dbReference type="EMBL" id="MSFK01000010">
    <property type="protein sequence ID" value="PWY90578.1"/>
    <property type="molecule type" value="Genomic_DNA"/>
</dbReference>
<sequence>MDDLLLSIQWILFAKRPLKLGGFYYAILSANPDNLTDAWEPGSICPDDMSRFLLDSSKGLAEVTKSKDKTVQFIHESVRDFLLKENGLRELWPEHQHRFEALSHDQLKKCCNNFLQTDCRKHIPMDEDLPSASSEDARMLRQTLAEQFPFLEYAVRNLLHHADVAERDGIHQETFLRDLDFLGWVRCSNAIERYQIRRHTPSASLLYVLGEYDLPNLIRTVRKRKSCIDAAGERYRQPLFAAMVNGCEASVRALLQPDEAFRNIDGAYEVAQTLKYDSLLSFAADAEGGGLFLAACHHCHMNGVELGKLIFQAANDENKHLLQFMSMAYPLEIQTYVRDSICGDKAMFGSTVNVDVSGHILATGYVDPNAQD</sequence>
<dbReference type="OrthoDB" id="194358at2759"/>
<evidence type="ECO:0008006" key="3">
    <source>
        <dbReference type="Google" id="ProtNLM"/>
    </source>
</evidence>
<dbReference type="STRING" id="1450535.A0A317X0U3"/>
<proteinExistence type="predicted"/>
<protein>
    <recommendedName>
        <fullName evidence="3">Ankyrin</fullName>
    </recommendedName>
</protein>
<dbReference type="RefSeq" id="XP_025468956.1">
    <property type="nucleotide sequence ID" value="XM_025615636.1"/>
</dbReference>
<evidence type="ECO:0000313" key="2">
    <source>
        <dbReference type="Proteomes" id="UP000246702"/>
    </source>
</evidence>
<keyword evidence="2" id="KW-1185">Reference proteome</keyword>
<dbReference type="GeneID" id="37117779"/>